<gene>
    <name evidence="3" type="ORF">JO380_001008</name>
</gene>
<feature type="compositionally biased region" description="Low complexity" evidence="1">
    <location>
        <begin position="240"/>
        <end position="278"/>
    </location>
</feature>
<dbReference type="RefSeq" id="WP_307415999.1">
    <property type="nucleotide sequence ID" value="NZ_JAUSVM010000001.1"/>
</dbReference>
<keyword evidence="4" id="KW-1185">Reference proteome</keyword>
<dbReference type="Proteomes" id="UP001240250">
    <property type="component" value="Unassembled WGS sequence"/>
</dbReference>
<evidence type="ECO:0000256" key="1">
    <source>
        <dbReference type="SAM" id="MobiDB-lite"/>
    </source>
</evidence>
<feature type="compositionally biased region" description="Basic and acidic residues" evidence="1">
    <location>
        <begin position="227"/>
        <end position="237"/>
    </location>
</feature>
<feature type="compositionally biased region" description="Pro residues" evidence="1">
    <location>
        <begin position="279"/>
        <end position="300"/>
    </location>
</feature>
<sequence length="325" mass="31528">MADETGDGTGAPGPSEPTYTFSWPTVEPVATTVPAAGAPSTAAAHGAAGGVTHGLPAGEESAEVLPPPRRRRARAVAVAAVVVAALGVGGTALAVNGRSPAPSATGTPAPDRSPTPTPTPSATLVARSLLTSLDDVLSALVAQVDASDALWTQTDGQVTDPAARDRLRAALDAASAWLTGAWEPRDAAHARDLAAAGRTHLETLDALTAAVQQDHDAWTAARSGPVPDDRGTPRDGRPGAGAPARGPAPDGAGGPTTAPGPDGAAPDASSPGTDDPGTPSDPGPAPTTPSAPDPTAPAPDPGGEGPSPQPDPGTGTTPDAGAATP</sequence>
<feature type="region of interest" description="Disordered" evidence="1">
    <location>
        <begin position="217"/>
        <end position="325"/>
    </location>
</feature>
<organism evidence="3 4">
    <name type="scientific">Cellulomonas iranensis</name>
    <dbReference type="NCBI Taxonomy" id="76862"/>
    <lineage>
        <taxon>Bacteria</taxon>
        <taxon>Bacillati</taxon>
        <taxon>Actinomycetota</taxon>
        <taxon>Actinomycetes</taxon>
        <taxon>Micrococcales</taxon>
        <taxon>Cellulomonadaceae</taxon>
        <taxon>Cellulomonas</taxon>
    </lineage>
</organism>
<dbReference type="EMBL" id="JAUSVM010000001">
    <property type="protein sequence ID" value="MDQ0424627.1"/>
    <property type="molecule type" value="Genomic_DNA"/>
</dbReference>
<feature type="transmembrane region" description="Helical" evidence="2">
    <location>
        <begin position="75"/>
        <end position="95"/>
    </location>
</feature>
<keyword evidence="2" id="KW-0472">Membrane</keyword>
<evidence type="ECO:0000256" key="2">
    <source>
        <dbReference type="SAM" id="Phobius"/>
    </source>
</evidence>
<feature type="region of interest" description="Disordered" evidence="1">
    <location>
        <begin position="1"/>
        <end position="68"/>
    </location>
</feature>
<keyword evidence="2" id="KW-0812">Transmembrane</keyword>
<evidence type="ECO:0000313" key="4">
    <source>
        <dbReference type="Proteomes" id="UP001240250"/>
    </source>
</evidence>
<protein>
    <recommendedName>
        <fullName evidence="5">DUF5667 domain-containing protein</fullName>
    </recommendedName>
</protein>
<feature type="compositionally biased region" description="Low complexity" evidence="1">
    <location>
        <begin position="93"/>
        <end position="110"/>
    </location>
</feature>
<feature type="region of interest" description="Disordered" evidence="1">
    <location>
        <begin position="93"/>
        <end position="121"/>
    </location>
</feature>
<evidence type="ECO:0008006" key="5">
    <source>
        <dbReference type="Google" id="ProtNLM"/>
    </source>
</evidence>
<evidence type="ECO:0000313" key="3">
    <source>
        <dbReference type="EMBL" id="MDQ0424627.1"/>
    </source>
</evidence>
<feature type="compositionally biased region" description="Low complexity" evidence="1">
    <location>
        <begin position="312"/>
        <end position="325"/>
    </location>
</feature>
<keyword evidence="2" id="KW-1133">Transmembrane helix</keyword>
<feature type="compositionally biased region" description="Low complexity" evidence="1">
    <location>
        <begin position="24"/>
        <end position="46"/>
    </location>
</feature>
<reference evidence="3 4" key="1">
    <citation type="submission" date="2023-07" db="EMBL/GenBank/DDBJ databases">
        <title>Sequencing the genomes of 1000 actinobacteria strains.</title>
        <authorList>
            <person name="Klenk H.-P."/>
        </authorList>
    </citation>
    <scope>NUCLEOTIDE SEQUENCE [LARGE SCALE GENOMIC DNA]</scope>
    <source>
        <strain evidence="3 4">DSM 14785</strain>
    </source>
</reference>
<proteinExistence type="predicted"/>
<name>A0ABU0GJA0_9CELL</name>
<comment type="caution">
    <text evidence="3">The sequence shown here is derived from an EMBL/GenBank/DDBJ whole genome shotgun (WGS) entry which is preliminary data.</text>
</comment>
<accession>A0ABU0GJA0</accession>